<dbReference type="Pfam" id="PF02574">
    <property type="entry name" value="S-methyl_trans"/>
    <property type="match status" value="1"/>
</dbReference>
<dbReference type="SMR" id="S5N946"/>
<keyword evidence="1 8" id="KW-0489">Methyltransferase</keyword>
<dbReference type="GO" id="GO:0008898">
    <property type="term" value="F:S-adenosylmethionine-homocysteine S-methyltransferase activity"/>
    <property type="evidence" value="ECO:0007669"/>
    <property type="project" value="TreeGrafter"/>
</dbReference>
<reference evidence="8" key="1">
    <citation type="journal article" date="2013" name="Cell">
        <title>Horizontal gene transfer from diverse bacteria to an insect genome enables a tripartite nested mealybug symbiosis.</title>
        <authorList>
            <person name="Husnik F."/>
            <person name="Nikoh N."/>
            <person name="Koga R."/>
            <person name="Ross L."/>
            <person name="Duncan R.P."/>
            <person name="Fujie M."/>
            <person name="Tanaka M."/>
            <person name="Satoh N."/>
            <person name="Bachtrog D."/>
            <person name="Wilson A.C."/>
            <person name="von Dohlen C.D."/>
            <person name="Fukatsu T."/>
            <person name="McCutcheon J.P."/>
        </authorList>
    </citation>
    <scope>NUCLEOTIDE SEQUENCE</scope>
</reference>
<dbReference type="PANTHER" id="PTHR46015:SF1">
    <property type="entry name" value="HOMOCYSTEINE S-METHYLTRANSFERASE-LIKE ISOFORM 1"/>
    <property type="match status" value="1"/>
</dbReference>
<evidence type="ECO:0000256" key="3">
    <source>
        <dbReference type="ARBA" id="ARBA00022723"/>
    </source>
</evidence>
<dbReference type="GO" id="GO:0046872">
    <property type="term" value="F:metal ion binding"/>
    <property type="evidence" value="ECO:0007669"/>
    <property type="project" value="UniProtKB-KW"/>
</dbReference>
<evidence type="ECO:0000256" key="2">
    <source>
        <dbReference type="ARBA" id="ARBA00022679"/>
    </source>
</evidence>
<feature type="domain" description="Hcy-binding" evidence="7">
    <location>
        <begin position="1"/>
        <end position="299"/>
    </location>
</feature>
<keyword evidence="4" id="KW-0862">Zinc</keyword>
<evidence type="ECO:0000256" key="6">
    <source>
        <dbReference type="PROSITE-ProRule" id="PRU00333"/>
    </source>
</evidence>
<protein>
    <submittedName>
        <fullName evidence="8">Homocysteine S-methyltransferase</fullName>
    </submittedName>
</protein>
<comment type="pathway">
    <text evidence="5">Amino-acid biosynthesis; L-methionine biosynthesis via de novo pathway.</text>
</comment>
<dbReference type="PANTHER" id="PTHR46015">
    <property type="entry name" value="ZGC:172121"/>
    <property type="match status" value="1"/>
</dbReference>
<accession>S5N946</accession>
<evidence type="ECO:0000256" key="1">
    <source>
        <dbReference type="ARBA" id="ARBA00022603"/>
    </source>
</evidence>
<sequence>MTVFLGCGFETTLRSRIGQFDGNPLWASACLLSDPKVIVDAYRDFIKAGVDVLVTDTYQASLQGFETHLGLDEQQARDLFKKSVSLCKEAIQIEKDSGTIDKNKEILIMGSTGSYGAILADGSEYTGDFILKYPIEHIRDFQRTQIQIRSESGCDLIGLFTIATSEEAFMLAELLKEFPNVKAILTFSVKDGEYLSGGEKFEEVASKCWSLNPAQLLAVGVNCAKPSYIDSLFAPLKGKIPLCAITLTEENWDHEKNQWIPLDEDYLPFVYKWSQIGVQYIGGGCQTSYSSIQKIAKMIKGSDV</sequence>
<dbReference type="Gene3D" id="3.20.20.330">
    <property type="entry name" value="Homocysteine-binding-like domain"/>
    <property type="match status" value="1"/>
</dbReference>
<organism evidence="8">
    <name type="scientific">Planococcus citri</name>
    <name type="common">citrus mealybug</name>
    <dbReference type="NCBI Taxonomy" id="170843"/>
    <lineage>
        <taxon>Eukaryota</taxon>
        <taxon>Metazoa</taxon>
        <taxon>Ecdysozoa</taxon>
        <taxon>Arthropoda</taxon>
        <taxon>Hexapoda</taxon>
        <taxon>Insecta</taxon>
        <taxon>Pterygota</taxon>
        <taxon>Neoptera</taxon>
        <taxon>Paraneoptera</taxon>
        <taxon>Hemiptera</taxon>
        <taxon>Sternorrhyncha</taxon>
        <taxon>Coccoidea</taxon>
        <taxon>Pseudococcidae</taxon>
        <taxon>Planococcus</taxon>
    </lineage>
</organism>
<keyword evidence="2 8" id="KW-0808">Transferase</keyword>
<evidence type="ECO:0000259" key="7">
    <source>
        <dbReference type="PROSITE" id="PS50970"/>
    </source>
</evidence>
<name>S5N946_9HEMI</name>
<dbReference type="SUPFAM" id="SSF82282">
    <property type="entry name" value="Homocysteine S-methyltransferase"/>
    <property type="match status" value="1"/>
</dbReference>
<evidence type="ECO:0000313" key="8">
    <source>
        <dbReference type="EMBL" id="AGR65732.1"/>
    </source>
</evidence>
<dbReference type="OrthoDB" id="261426at2759"/>
<dbReference type="AlphaFoldDB" id="S5N946"/>
<dbReference type="GO" id="GO:0009086">
    <property type="term" value="P:methionine biosynthetic process"/>
    <property type="evidence" value="ECO:0007669"/>
    <property type="project" value="TreeGrafter"/>
</dbReference>
<dbReference type="InterPro" id="IPR036589">
    <property type="entry name" value="HCY_dom_sf"/>
</dbReference>
<dbReference type="GeneID" id="135849422"/>
<evidence type="ECO:0000256" key="5">
    <source>
        <dbReference type="ARBA" id="ARBA00034478"/>
    </source>
</evidence>
<dbReference type="InterPro" id="IPR003726">
    <property type="entry name" value="HCY_dom"/>
</dbReference>
<dbReference type="RefSeq" id="XP_065225933.1">
    <property type="nucleotide sequence ID" value="XM_065369861.1"/>
</dbReference>
<dbReference type="PROSITE" id="PS50970">
    <property type="entry name" value="HCY"/>
    <property type="match status" value="1"/>
</dbReference>
<keyword evidence="3" id="KW-0479">Metal-binding</keyword>
<dbReference type="GO" id="GO:0033528">
    <property type="term" value="P:S-methylmethionine cycle"/>
    <property type="evidence" value="ECO:0007669"/>
    <property type="project" value="TreeGrafter"/>
</dbReference>
<reference evidence="8" key="2">
    <citation type="submission" date="2013-05" db="EMBL/GenBank/DDBJ databases">
        <authorList>
            <person name="McCutcheon J."/>
        </authorList>
    </citation>
    <scope>NUCLEOTIDE SEQUENCE</scope>
</reference>
<comment type="caution">
    <text evidence="6">Lacks conserved residue(s) required for the propagation of feature annotation.</text>
</comment>
<evidence type="ECO:0000256" key="4">
    <source>
        <dbReference type="ARBA" id="ARBA00022833"/>
    </source>
</evidence>
<dbReference type="EMBL" id="KF021985">
    <property type="protein sequence ID" value="AGR65732.1"/>
    <property type="molecule type" value="mRNA"/>
</dbReference>
<proteinExistence type="evidence at transcript level"/>
<dbReference type="GO" id="GO:0032259">
    <property type="term" value="P:methylation"/>
    <property type="evidence" value="ECO:0007669"/>
    <property type="project" value="UniProtKB-KW"/>
</dbReference>
<dbReference type="InterPro" id="IPR051486">
    <property type="entry name" value="Hcy_S-methyltransferase"/>
</dbReference>